<dbReference type="InterPro" id="IPR017941">
    <property type="entry name" value="Rieske_2Fe-2S"/>
</dbReference>
<dbReference type="PROSITE" id="PS51296">
    <property type="entry name" value="RIESKE"/>
    <property type="match status" value="1"/>
</dbReference>
<dbReference type="NCBIfam" id="TIGR02378">
    <property type="entry name" value="nirD_assim_sml"/>
    <property type="match status" value="1"/>
</dbReference>
<organism evidence="8 9">
    <name type="scientific">Nocardiopsis suaedae</name>
    <dbReference type="NCBI Taxonomy" id="3018444"/>
    <lineage>
        <taxon>Bacteria</taxon>
        <taxon>Bacillati</taxon>
        <taxon>Actinomycetota</taxon>
        <taxon>Actinomycetes</taxon>
        <taxon>Streptosporangiales</taxon>
        <taxon>Nocardiopsidaceae</taxon>
        <taxon>Nocardiopsis</taxon>
    </lineage>
</organism>
<evidence type="ECO:0000256" key="1">
    <source>
        <dbReference type="ARBA" id="ARBA00022714"/>
    </source>
</evidence>
<dbReference type="InterPro" id="IPR036922">
    <property type="entry name" value="Rieske_2Fe-2S_sf"/>
</dbReference>
<feature type="domain" description="Rieske" evidence="7">
    <location>
        <begin position="15"/>
        <end position="117"/>
    </location>
</feature>
<dbReference type="PANTHER" id="PTHR40562">
    <property type="match status" value="1"/>
</dbReference>
<dbReference type="InterPro" id="IPR012748">
    <property type="entry name" value="Rieske-like_NirD"/>
</dbReference>
<dbReference type="InterPro" id="IPR017881">
    <property type="entry name" value="NirD"/>
</dbReference>
<dbReference type="RefSeq" id="WP_270676572.1">
    <property type="nucleotide sequence ID" value="NZ_JAQFWP010000008.1"/>
</dbReference>
<keyword evidence="9" id="KW-1185">Reference proteome</keyword>
<dbReference type="CDD" id="cd03529">
    <property type="entry name" value="Rieske_NirD"/>
    <property type="match status" value="1"/>
</dbReference>
<keyword evidence="2" id="KW-0479">Metal-binding</keyword>
<evidence type="ECO:0000313" key="9">
    <source>
        <dbReference type="Proteomes" id="UP001165685"/>
    </source>
</evidence>
<evidence type="ECO:0000256" key="2">
    <source>
        <dbReference type="ARBA" id="ARBA00022723"/>
    </source>
</evidence>
<accession>A0ABT4TIX9</accession>
<dbReference type="Gene3D" id="2.102.10.10">
    <property type="entry name" value="Rieske [2Fe-2S] iron-sulphur domain"/>
    <property type="match status" value="1"/>
</dbReference>
<name>A0ABT4TIX9_9ACTN</name>
<reference evidence="8" key="1">
    <citation type="submission" date="2023-01" db="EMBL/GenBank/DDBJ databases">
        <title>Draft genome sequence of Nocardiopsis sp. LSu2-4 isolated from halophytes.</title>
        <authorList>
            <person name="Duangmal K."/>
            <person name="Chantavorakit T."/>
        </authorList>
    </citation>
    <scope>NUCLEOTIDE SEQUENCE</scope>
    <source>
        <strain evidence="8">LSu2-4</strain>
    </source>
</reference>
<evidence type="ECO:0000259" key="7">
    <source>
        <dbReference type="PROSITE" id="PS51296"/>
    </source>
</evidence>
<evidence type="ECO:0000256" key="5">
    <source>
        <dbReference type="ARBA" id="ARBA00023014"/>
    </source>
</evidence>
<evidence type="ECO:0000313" key="8">
    <source>
        <dbReference type="EMBL" id="MDA2804072.1"/>
    </source>
</evidence>
<dbReference type="EMBL" id="JAQFWP010000008">
    <property type="protein sequence ID" value="MDA2804072.1"/>
    <property type="molecule type" value="Genomic_DNA"/>
</dbReference>
<protein>
    <submittedName>
        <fullName evidence="8">Nitrite reductase small subunit NirD</fullName>
    </submittedName>
</protein>
<dbReference type="PANTHER" id="PTHR40562:SF1">
    <property type="entry name" value="NITRITE REDUCTASE (NADH) SMALL SUBUNIT"/>
    <property type="match status" value="1"/>
</dbReference>
<keyword evidence="1" id="KW-0001">2Fe-2S</keyword>
<evidence type="ECO:0000256" key="4">
    <source>
        <dbReference type="ARBA" id="ARBA00023004"/>
    </source>
</evidence>
<proteinExistence type="predicted"/>
<dbReference type="Pfam" id="PF13806">
    <property type="entry name" value="Rieske_2"/>
    <property type="match status" value="1"/>
</dbReference>
<gene>
    <name evidence="8" type="primary">nirD</name>
    <name evidence="8" type="ORF">O4U47_06075</name>
</gene>
<evidence type="ECO:0000256" key="3">
    <source>
        <dbReference type="ARBA" id="ARBA00023002"/>
    </source>
</evidence>
<keyword evidence="4" id="KW-0408">Iron</keyword>
<keyword evidence="3" id="KW-0560">Oxidoreductase</keyword>
<keyword evidence="5" id="KW-0411">Iron-sulfur</keyword>
<dbReference type="SUPFAM" id="SSF50022">
    <property type="entry name" value="ISP domain"/>
    <property type="match status" value="1"/>
</dbReference>
<sequence length="128" mass="12758">MSVLTTETPAAADAWTAVCPSALLAAERGAAALLPGGEQAAVFRSAAGHLYAVSNIDPFTGAAVIARGIMGDRAGEPTVASPLLKHVFSLRTGLPVDGGGPGLATYPVRERDGRVEVGTAHGPDGGAL</sequence>
<dbReference type="PROSITE" id="PS51300">
    <property type="entry name" value="NIRD"/>
    <property type="match status" value="1"/>
</dbReference>
<comment type="caution">
    <text evidence="8">The sequence shown here is derived from an EMBL/GenBank/DDBJ whole genome shotgun (WGS) entry which is preliminary data.</text>
</comment>
<keyword evidence="6" id="KW-0534">Nitrate assimilation</keyword>
<dbReference type="Proteomes" id="UP001165685">
    <property type="component" value="Unassembled WGS sequence"/>
</dbReference>
<evidence type="ECO:0000256" key="6">
    <source>
        <dbReference type="ARBA" id="ARBA00023063"/>
    </source>
</evidence>